<keyword evidence="4" id="KW-1185">Reference proteome</keyword>
<feature type="compositionally biased region" description="Basic and acidic residues" evidence="2">
    <location>
        <begin position="105"/>
        <end position="129"/>
    </location>
</feature>
<sequence length="150" mass="17000">MHQKKPSELEIALQKLSQSTSTFVDQTQSFMQETRANLKNQEASVRNLEVQVGRIAKQLSERPLNTLPSNTIPNPKEECKAIKLRSGKQVGKELEEPAEGSLQNKQKDATLPKPTEKEVQKSEEKEMHKQKSAAPKIPYPQRLKAENKDK</sequence>
<evidence type="ECO:0000313" key="4">
    <source>
        <dbReference type="Proteomes" id="UP001341840"/>
    </source>
</evidence>
<evidence type="ECO:0000313" key="3">
    <source>
        <dbReference type="EMBL" id="MED6146626.1"/>
    </source>
</evidence>
<name>A0ABU6TD24_9FABA</name>
<feature type="coiled-coil region" evidence="1">
    <location>
        <begin position="31"/>
        <end position="58"/>
    </location>
</feature>
<evidence type="ECO:0000256" key="2">
    <source>
        <dbReference type="SAM" id="MobiDB-lite"/>
    </source>
</evidence>
<dbReference type="Proteomes" id="UP001341840">
    <property type="component" value="Unassembled WGS sequence"/>
</dbReference>
<protein>
    <submittedName>
        <fullName evidence="3">Uncharacterized protein</fullName>
    </submittedName>
</protein>
<feature type="region of interest" description="Disordered" evidence="2">
    <location>
        <begin position="82"/>
        <end position="150"/>
    </location>
</feature>
<accession>A0ABU6TD24</accession>
<comment type="caution">
    <text evidence="3">The sequence shown here is derived from an EMBL/GenBank/DDBJ whole genome shotgun (WGS) entry which is preliminary data.</text>
</comment>
<dbReference type="EMBL" id="JASCZI010090797">
    <property type="protein sequence ID" value="MED6146626.1"/>
    <property type="molecule type" value="Genomic_DNA"/>
</dbReference>
<evidence type="ECO:0000256" key="1">
    <source>
        <dbReference type="SAM" id="Coils"/>
    </source>
</evidence>
<proteinExistence type="predicted"/>
<organism evidence="3 4">
    <name type="scientific">Stylosanthes scabra</name>
    <dbReference type="NCBI Taxonomy" id="79078"/>
    <lineage>
        <taxon>Eukaryota</taxon>
        <taxon>Viridiplantae</taxon>
        <taxon>Streptophyta</taxon>
        <taxon>Embryophyta</taxon>
        <taxon>Tracheophyta</taxon>
        <taxon>Spermatophyta</taxon>
        <taxon>Magnoliopsida</taxon>
        <taxon>eudicotyledons</taxon>
        <taxon>Gunneridae</taxon>
        <taxon>Pentapetalae</taxon>
        <taxon>rosids</taxon>
        <taxon>fabids</taxon>
        <taxon>Fabales</taxon>
        <taxon>Fabaceae</taxon>
        <taxon>Papilionoideae</taxon>
        <taxon>50 kb inversion clade</taxon>
        <taxon>dalbergioids sensu lato</taxon>
        <taxon>Dalbergieae</taxon>
        <taxon>Pterocarpus clade</taxon>
        <taxon>Stylosanthes</taxon>
    </lineage>
</organism>
<reference evidence="3 4" key="1">
    <citation type="journal article" date="2023" name="Plants (Basel)">
        <title>Bridging the Gap: Combining Genomics and Transcriptomics Approaches to Understand Stylosanthes scabra, an Orphan Legume from the Brazilian Caatinga.</title>
        <authorList>
            <person name="Ferreira-Neto J.R.C."/>
            <person name="da Silva M.D."/>
            <person name="Binneck E."/>
            <person name="de Melo N.F."/>
            <person name="da Silva R.H."/>
            <person name="de Melo A.L.T.M."/>
            <person name="Pandolfi V."/>
            <person name="Bustamante F.O."/>
            <person name="Brasileiro-Vidal A.C."/>
            <person name="Benko-Iseppon A.M."/>
        </authorList>
    </citation>
    <scope>NUCLEOTIDE SEQUENCE [LARGE SCALE GENOMIC DNA]</scope>
    <source>
        <tissue evidence="3">Leaves</tissue>
    </source>
</reference>
<keyword evidence="1" id="KW-0175">Coiled coil</keyword>
<gene>
    <name evidence="3" type="ORF">PIB30_036214</name>
</gene>